<dbReference type="PROSITE" id="PS50059">
    <property type="entry name" value="FKBP_PPIASE"/>
    <property type="match status" value="1"/>
</dbReference>
<dbReference type="GO" id="GO:0006457">
    <property type="term" value="P:protein folding"/>
    <property type="evidence" value="ECO:0007669"/>
    <property type="project" value="InterPro"/>
</dbReference>
<dbReference type="STRING" id="623744.A0A553RM35"/>
<evidence type="ECO:0000256" key="3">
    <source>
        <dbReference type="ARBA" id="ARBA00023110"/>
    </source>
</evidence>
<dbReference type="Proteomes" id="UP000316079">
    <property type="component" value="Unassembled WGS sequence"/>
</dbReference>
<dbReference type="Gene3D" id="1.10.287.460">
    <property type="entry name" value="Peptidyl-prolyl cis-trans isomerase, FKBP-type, N-terminal domain"/>
    <property type="match status" value="1"/>
</dbReference>
<organism evidence="7 8">
    <name type="scientific">Danionella cerebrum</name>
    <dbReference type="NCBI Taxonomy" id="2873325"/>
    <lineage>
        <taxon>Eukaryota</taxon>
        <taxon>Metazoa</taxon>
        <taxon>Chordata</taxon>
        <taxon>Craniata</taxon>
        <taxon>Vertebrata</taxon>
        <taxon>Euteleostomi</taxon>
        <taxon>Actinopterygii</taxon>
        <taxon>Neopterygii</taxon>
        <taxon>Teleostei</taxon>
        <taxon>Ostariophysi</taxon>
        <taxon>Cypriniformes</taxon>
        <taxon>Danionidae</taxon>
        <taxon>Danioninae</taxon>
        <taxon>Danionella</taxon>
    </lineage>
</organism>
<dbReference type="FunFam" id="3.10.50.40:FF:000004">
    <property type="entry name" value="Peptidyl-prolyl cis-trans isomerase"/>
    <property type="match status" value="1"/>
</dbReference>
<dbReference type="SUPFAM" id="SSF54534">
    <property type="entry name" value="FKBP-like"/>
    <property type="match status" value="1"/>
</dbReference>
<dbReference type="Pfam" id="PF00254">
    <property type="entry name" value="FKBP_C"/>
    <property type="match status" value="1"/>
</dbReference>
<evidence type="ECO:0000259" key="6">
    <source>
        <dbReference type="PROSITE" id="PS50059"/>
    </source>
</evidence>
<dbReference type="PANTHER" id="PTHR43811:SF23">
    <property type="entry name" value="FKBP-TYPE 22 KDA PEPTIDYL-PROLYL CIS-TRANS ISOMERASE"/>
    <property type="match status" value="1"/>
</dbReference>
<dbReference type="PANTHER" id="PTHR43811">
    <property type="entry name" value="FKBP-TYPE PEPTIDYL-PROLYL CIS-TRANS ISOMERASE FKPA"/>
    <property type="match status" value="1"/>
</dbReference>
<dbReference type="AlphaFoldDB" id="A0A553RM35"/>
<accession>A0A553RM35</accession>
<dbReference type="EMBL" id="SRMA01012160">
    <property type="protein sequence ID" value="TRZ03250.1"/>
    <property type="molecule type" value="Genomic_DNA"/>
</dbReference>
<dbReference type="EC" id="5.2.1.8" evidence="2 5"/>
<keyword evidence="4 5" id="KW-0413">Isomerase</keyword>
<dbReference type="OrthoDB" id="77911at2759"/>
<dbReference type="InterPro" id="IPR001179">
    <property type="entry name" value="PPIase_FKBP_dom"/>
</dbReference>
<evidence type="ECO:0000256" key="2">
    <source>
        <dbReference type="ARBA" id="ARBA00013194"/>
    </source>
</evidence>
<dbReference type="InterPro" id="IPR046357">
    <property type="entry name" value="PPIase_dom_sf"/>
</dbReference>
<evidence type="ECO:0000256" key="1">
    <source>
        <dbReference type="ARBA" id="ARBA00000971"/>
    </source>
</evidence>
<dbReference type="Pfam" id="PF01346">
    <property type="entry name" value="FKBP_N"/>
    <property type="match status" value="1"/>
</dbReference>
<keyword evidence="3 5" id="KW-0697">Rotamase</keyword>
<comment type="caution">
    <text evidence="7">The sequence shown here is derived from an EMBL/GenBank/DDBJ whole genome shotgun (WGS) entry which is preliminary data.</text>
</comment>
<comment type="catalytic activity">
    <reaction evidence="1 5">
        <text>[protein]-peptidylproline (omega=180) = [protein]-peptidylproline (omega=0)</text>
        <dbReference type="Rhea" id="RHEA:16237"/>
        <dbReference type="Rhea" id="RHEA-COMP:10747"/>
        <dbReference type="Rhea" id="RHEA-COMP:10748"/>
        <dbReference type="ChEBI" id="CHEBI:83833"/>
        <dbReference type="ChEBI" id="CHEBI:83834"/>
        <dbReference type="EC" id="5.2.1.8"/>
    </reaction>
</comment>
<evidence type="ECO:0000313" key="7">
    <source>
        <dbReference type="EMBL" id="TRZ03250.1"/>
    </source>
</evidence>
<gene>
    <name evidence="7" type="ORF">DNTS_025205</name>
</gene>
<name>A0A553RM35_9TELE</name>
<dbReference type="GO" id="GO:0003755">
    <property type="term" value="F:peptidyl-prolyl cis-trans isomerase activity"/>
    <property type="evidence" value="ECO:0007669"/>
    <property type="project" value="UniProtKB-KW"/>
</dbReference>
<proteinExistence type="predicted"/>
<sequence length="186" mass="19541">MGQQLADNPFDGLDIDAVAAGLKAAFAGDEPAVSEDQIRAAFTVISQRMQAVEAEAAKAAAGEGEAFLAENAKKAGIVVTESGLQYEVLVQGDGAKPSRSDKVRTHYHGTLIDGTVFDSSYNRGQPAEFPVGGVIAGWTEALQLMPVGSKYRLYIPHNLAYGERGAGGAIKPYSALVFDVELLAIV</sequence>
<dbReference type="InterPro" id="IPR036944">
    <property type="entry name" value="PPIase_FKBP_N_sf"/>
</dbReference>
<dbReference type="InterPro" id="IPR000774">
    <property type="entry name" value="PPIase_FKBP_N"/>
</dbReference>
<evidence type="ECO:0000313" key="8">
    <source>
        <dbReference type="Proteomes" id="UP000316079"/>
    </source>
</evidence>
<dbReference type="Gene3D" id="3.10.50.40">
    <property type="match status" value="1"/>
</dbReference>
<dbReference type="NCBIfam" id="NF008602">
    <property type="entry name" value="PRK11570.1"/>
    <property type="match status" value="1"/>
</dbReference>
<protein>
    <recommendedName>
        <fullName evidence="2 5">peptidylprolyl isomerase</fullName>
        <ecNumber evidence="2 5">5.2.1.8</ecNumber>
    </recommendedName>
</protein>
<evidence type="ECO:0000256" key="4">
    <source>
        <dbReference type="ARBA" id="ARBA00023235"/>
    </source>
</evidence>
<reference evidence="7 8" key="1">
    <citation type="journal article" date="2019" name="Sci. Data">
        <title>Hybrid genome assembly and annotation of Danionella translucida.</title>
        <authorList>
            <person name="Kadobianskyi M."/>
            <person name="Schulze L."/>
            <person name="Schuelke M."/>
            <person name="Judkewitz B."/>
        </authorList>
    </citation>
    <scope>NUCLEOTIDE SEQUENCE [LARGE SCALE GENOMIC DNA]</scope>
    <source>
        <strain evidence="7 8">Bolton</strain>
    </source>
</reference>
<evidence type="ECO:0000256" key="5">
    <source>
        <dbReference type="PROSITE-ProRule" id="PRU00277"/>
    </source>
</evidence>
<keyword evidence="8" id="KW-1185">Reference proteome</keyword>
<feature type="domain" description="PPIase FKBP-type" evidence="6">
    <location>
        <begin position="100"/>
        <end position="186"/>
    </location>
</feature>